<dbReference type="SUPFAM" id="SSF51905">
    <property type="entry name" value="FAD/NAD(P)-binding domain"/>
    <property type="match status" value="1"/>
</dbReference>
<dbReference type="PRINTS" id="PR00368">
    <property type="entry name" value="FADPNR"/>
</dbReference>
<feature type="region of interest" description="Disordered" evidence="1">
    <location>
        <begin position="1"/>
        <end position="29"/>
    </location>
</feature>
<protein>
    <recommendedName>
        <fullName evidence="2">FAD/NAD(P)-binding domain-containing protein</fullName>
    </recommendedName>
</protein>
<feature type="domain" description="FAD/NAD(P)-binding" evidence="2">
    <location>
        <begin position="152"/>
        <end position="392"/>
    </location>
</feature>
<dbReference type="Proteomes" id="UP000053664">
    <property type="component" value="Unassembled WGS sequence"/>
</dbReference>
<dbReference type="GO" id="GO:0050660">
    <property type="term" value="F:flavin adenine dinucleotide binding"/>
    <property type="evidence" value="ECO:0007669"/>
    <property type="project" value="TreeGrafter"/>
</dbReference>
<dbReference type="PANTHER" id="PTHR43735:SF11">
    <property type="entry name" value="HYPOTHETICAL OXIDOREDUCTASE (EUROFUNG)"/>
    <property type="match status" value="1"/>
</dbReference>
<dbReference type="KEGG" id="pfp:PFL1_04765"/>
<proteinExistence type="predicted"/>
<organism evidence="3 4">
    <name type="scientific">Pseudozyma flocculosa PF-1</name>
    <dbReference type="NCBI Taxonomy" id="1277687"/>
    <lineage>
        <taxon>Eukaryota</taxon>
        <taxon>Fungi</taxon>
        <taxon>Dikarya</taxon>
        <taxon>Basidiomycota</taxon>
        <taxon>Ustilaginomycotina</taxon>
        <taxon>Ustilaginomycetes</taxon>
        <taxon>Ustilaginales</taxon>
        <taxon>Ustilaginaceae</taxon>
        <taxon>Pseudozyma</taxon>
    </lineage>
</organism>
<dbReference type="AlphaFoldDB" id="A0A061H448"/>
<dbReference type="Pfam" id="PF07992">
    <property type="entry name" value="Pyr_redox_2"/>
    <property type="match status" value="1"/>
</dbReference>
<gene>
    <name evidence="3" type="ORF">PFL1_04765</name>
</gene>
<dbReference type="Gene3D" id="3.50.50.100">
    <property type="match status" value="1"/>
</dbReference>
<dbReference type="OrthoDB" id="202203at2759"/>
<accession>A0A061H448</accession>
<sequence>MSTAPHATAPAPAHDDADDSATHKPASTMNALRTKNVAVIGGSYVGHRLAMSLAKALPATHRVVLIESNSHFHHLFTLPRFSVLHRGGEEKAFVPYDHIFSDPSIPPGAGTVVHARALSILPSSGGGEVGGTIRLDRPLPNAARPAGREDDGEGETNLVAYDYLALATGTQLQRPWSLSTAASSSSTDAIEGEGNRTGEVQDTTKAQAIQILQSYQDKVRDARRIVIVGGGAVGVQVALDIAHLYPLRESGKEVVVVHSRDRVMNKYHQDLHNLVMARFGEAGIETILSSRVHLPSPPAAFSGGGRTHMLPLSSGSSVSGDLILLCTGQTPRSALLRHLSPSSLTAAGFIKVDRTLQVQSAELEPGQAQRLFALGDVAETGAWKTVRAAMGQIDTVSHNILALISRSSAAAAAATAEGDDAAAAKELKTFTPGPAGIHLTLGLRESVKFGNPANPDDKPRCLVEEDGSRDMNASRMWANFNVPKDTAWHL</sequence>
<dbReference type="EMBL" id="KE361638">
    <property type="protein sequence ID" value="EPQ27627.1"/>
    <property type="molecule type" value="Genomic_DNA"/>
</dbReference>
<dbReference type="PANTHER" id="PTHR43735">
    <property type="entry name" value="APOPTOSIS-INDUCING FACTOR 1"/>
    <property type="match status" value="1"/>
</dbReference>
<dbReference type="InterPro" id="IPR036188">
    <property type="entry name" value="FAD/NAD-bd_sf"/>
</dbReference>
<feature type="compositionally biased region" description="Low complexity" evidence="1">
    <location>
        <begin position="1"/>
        <end position="12"/>
    </location>
</feature>
<reference evidence="3 4" key="1">
    <citation type="journal article" date="2013" name="Plant Cell">
        <title>The transition from a phytopathogenic smut ancestor to an anamorphic biocontrol agent deciphered by comparative whole-genome analysis.</title>
        <authorList>
            <person name="Lefebvre F."/>
            <person name="Joly D.L."/>
            <person name="Labbe C."/>
            <person name="Teichmann B."/>
            <person name="Linning R."/>
            <person name="Belzile F."/>
            <person name="Bakkeren G."/>
            <person name="Belanger R.R."/>
        </authorList>
    </citation>
    <scope>NUCLEOTIDE SEQUENCE [LARGE SCALE GENOMIC DNA]</scope>
    <source>
        <strain evidence="3 4">PF-1</strain>
    </source>
</reference>
<name>A0A061H448_9BASI</name>
<dbReference type="PRINTS" id="PR00411">
    <property type="entry name" value="PNDRDTASEI"/>
</dbReference>
<evidence type="ECO:0000313" key="4">
    <source>
        <dbReference type="Proteomes" id="UP000053664"/>
    </source>
</evidence>
<dbReference type="eggNOG" id="KOG2495">
    <property type="taxonomic scope" value="Eukaryota"/>
</dbReference>
<feature type="compositionally biased region" description="Low complexity" evidence="1">
    <location>
        <begin position="178"/>
        <end position="187"/>
    </location>
</feature>
<dbReference type="GO" id="GO:0004174">
    <property type="term" value="F:electron-transferring-flavoprotein dehydrogenase activity"/>
    <property type="evidence" value="ECO:0007669"/>
    <property type="project" value="TreeGrafter"/>
</dbReference>
<evidence type="ECO:0000256" key="1">
    <source>
        <dbReference type="SAM" id="MobiDB-lite"/>
    </source>
</evidence>
<feature type="region of interest" description="Disordered" evidence="1">
    <location>
        <begin position="131"/>
        <end position="154"/>
    </location>
</feature>
<dbReference type="GO" id="GO:0005737">
    <property type="term" value="C:cytoplasm"/>
    <property type="evidence" value="ECO:0007669"/>
    <property type="project" value="TreeGrafter"/>
</dbReference>
<feature type="region of interest" description="Disordered" evidence="1">
    <location>
        <begin position="178"/>
        <end position="199"/>
    </location>
</feature>
<dbReference type="InterPro" id="IPR023753">
    <property type="entry name" value="FAD/NAD-binding_dom"/>
</dbReference>
<dbReference type="GeneID" id="19318865"/>
<dbReference type="HOGENOM" id="CLU_019845_0_1_1"/>
<evidence type="ECO:0000259" key="2">
    <source>
        <dbReference type="Pfam" id="PF07992"/>
    </source>
</evidence>
<dbReference type="RefSeq" id="XP_007880484.1">
    <property type="nucleotide sequence ID" value="XM_007882293.1"/>
</dbReference>
<evidence type="ECO:0000313" key="3">
    <source>
        <dbReference type="EMBL" id="EPQ27627.1"/>
    </source>
</evidence>